<keyword evidence="3" id="KW-0378">Hydrolase</keyword>
<dbReference type="GO" id="GO:0009253">
    <property type="term" value="P:peptidoglycan catabolic process"/>
    <property type="evidence" value="ECO:0007669"/>
    <property type="project" value="InterPro"/>
</dbReference>
<dbReference type="InterPro" id="IPR036505">
    <property type="entry name" value="Amidase/PGRP_sf"/>
</dbReference>
<evidence type="ECO:0000256" key="2">
    <source>
        <dbReference type="ARBA" id="ARBA00011901"/>
    </source>
</evidence>
<feature type="domain" description="SH3b" evidence="5">
    <location>
        <begin position="205"/>
        <end position="274"/>
    </location>
</feature>
<dbReference type="PANTHER" id="PTHR30417">
    <property type="entry name" value="N-ACETYLMURAMOYL-L-ALANINE AMIDASE AMID"/>
    <property type="match status" value="1"/>
</dbReference>
<evidence type="ECO:0000256" key="3">
    <source>
        <dbReference type="ARBA" id="ARBA00022801"/>
    </source>
</evidence>
<dbReference type="InterPro" id="IPR003646">
    <property type="entry name" value="SH3-like_bac-type"/>
</dbReference>
<dbReference type="EC" id="3.5.1.28" evidence="2"/>
<accession>A0AAE3KW76</accession>
<dbReference type="Pfam" id="PF08239">
    <property type="entry name" value="SH3_3"/>
    <property type="match status" value="1"/>
</dbReference>
<dbReference type="SUPFAM" id="SSF55846">
    <property type="entry name" value="N-acetylmuramoyl-L-alanine amidase-like"/>
    <property type="match status" value="1"/>
</dbReference>
<keyword evidence="4" id="KW-0961">Cell wall biogenesis/degradation</keyword>
<comment type="caution">
    <text evidence="6">The sequence shown here is derived from an EMBL/GenBank/DDBJ whole genome shotgun (WGS) entry which is preliminary data.</text>
</comment>
<proteinExistence type="predicted"/>
<evidence type="ECO:0000313" key="6">
    <source>
        <dbReference type="EMBL" id="MCP9762415.1"/>
    </source>
</evidence>
<dbReference type="GO" id="GO:0008745">
    <property type="term" value="F:N-acetylmuramoyl-L-alanine amidase activity"/>
    <property type="evidence" value="ECO:0007669"/>
    <property type="project" value="UniProtKB-EC"/>
</dbReference>
<gene>
    <name evidence="6" type="ORF">EGI31_05575</name>
</gene>
<dbReference type="GO" id="GO:0071555">
    <property type="term" value="P:cell wall organization"/>
    <property type="evidence" value="ECO:0007669"/>
    <property type="project" value="UniProtKB-KW"/>
</dbReference>
<evidence type="ECO:0000256" key="4">
    <source>
        <dbReference type="ARBA" id="ARBA00023316"/>
    </source>
</evidence>
<dbReference type="Pfam" id="PF01510">
    <property type="entry name" value="Amidase_2"/>
    <property type="match status" value="1"/>
</dbReference>
<dbReference type="Gene3D" id="2.30.30.40">
    <property type="entry name" value="SH3 Domains"/>
    <property type="match status" value="1"/>
</dbReference>
<dbReference type="EMBL" id="RJUF01000009">
    <property type="protein sequence ID" value="MCP9762415.1"/>
    <property type="molecule type" value="Genomic_DNA"/>
</dbReference>
<sequence length="274" mass="31168">MKITNNRLVSERASEIVIQESTTNKGGEITPNFIIIHFTAGRGAESSVAWFKDPMAKASAHLVIGRDGKIYQLVDFNLKAWHAGVSRWTDTSGLNGNSIGIELDNPGRLTKVGDKYLSWFKKEYPKENVIEATHKHEKTPTYWYEYTEAQIESCFEVCKLLLQKYNIQDILGHDDIAPYRKNDPGPIFPMESFRSKLLGREDDTTDIYQVTTDNVNIRRGPNTEFDSYGQLNKGMKVEFIKSENGWSFVYVLEQPSNGLEPTYGWVKGTLLSKI</sequence>
<name>A0AAE3KW76_9BACT</name>
<protein>
    <recommendedName>
        <fullName evidence="2">N-acetylmuramoyl-L-alanine amidase</fullName>
        <ecNumber evidence="2">3.5.1.28</ecNumber>
    </recommendedName>
</protein>
<dbReference type="CDD" id="cd06583">
    <property type="entry name" value="PGRP"/>
    <property type="match status" value="1"/>
</dbReference>
<dbReference type="RefSeq" id="WP_255036179.1">
    <property type="nucleotide sequence ID" value="NZ_RJUF01000009.1"/>
</dbReference>
<organism evidence="6 7">
    <name type="scientific">Lacihabitans soyangensis</name>
    <dbReference type="NCBI Taxonomy" id="869394"/>
    <lineage>
        <taxon>Bacteria</taxon>
        <taxon>Pseudomonadati</taxon>
        <taxon>Bacteroidota</taxon>
        <taxon>Cytophagia</taxon>
        <taxon>Cytophagales</taxon>
        <taxon>Leadbetterellaceae</taxon>
        <taxon>Lacihabitans</taxon>
    </lineage>
</organism>
<dbReference type="SMART" id="SM00287">
    <property type="entry name" value="SH3b"/>
    <property type="match status" value="1"/>
</dbReference>
<dbReference type="InterPro" id="IPR051206">
    <property type="entry name" value="NAMLAA_amidase_2"/>
</dbReference>
<dbReference type="AlphaFoldDB" id="A0AAE3KW76"/>
<comment type="catalytic activity">
    <reaction evidence="1">
        <text>Hydrolyzes the link between N-acetylmuramoyl residues and L-amino acid residues in certain cell-wall glycopeptides.</text>
        <dbReference type="EC" id="3.5.1.28"/>
    </reaction>
</comment>
<dbReference type="GO" id="GO:0009254">
    <property type="term" value="P:peptidoglycan turnover"/>
    <property type="evidence" value="ECO:0007669"/>
    <property type="project" value="TreeGrafter"/>
</dbReference>
<dbReference type="PROSITE" id="PS51781">
    <property type="entry name" value="SH3B"/>
    <property type="match status" value="1"/>
</dbReference>
<reference evidence="6 7" key="1">
    <citation type="submission" date="2018-11" db="EMBL/GenBank/DDBJ databases">
        <title>Novel bacteria species description.</title>
        <authorList>
            <person name="Han J.-H."/>
        </authorList>
    </citation>
    <scope>NUCLEOTIDE SEQUENCE [LARGE SCALE GENOMIC DNA]</scope>
    <source>
        <strain evidence="6 7">KCTC23259</strain>
    </source>
</reference>
<keyword evidence="7" id="KW-1185">Reference proteome</keyword>
<dbReference type="InterPro" id="IPR002502">
    <property type="entry name" value="Amidase_domain"/>
</dbReference>
<evidence type="ECO:0000256" key="1">
    <source>
        <dbReference type="ARBA" id="ARBA00001561"/>
    </source>
</evidence>
<dbReference type="Proteomes" id="UP001204144">
    <property type="component" value="Unassembled WGS sequence"/>
</dbReference>
<dbReference type="SMART" id="SM00644">
    <property type="entry name" value="Ami_2"/>
    <property type="match status" value="1"/>
</dbReference>
<dbReference type="PANTHER" id="PTHR30417:SF1">
    <property type="entry name" value="N-ACETYLMURAMOYL-L-ALANINE AMIDASE AMID"/>
    <property type="match status" value="1"/>
</dbReference>
<dbReference type="Gene3D" id="3.40.80.10">
    <property type="entry name" value="Peptidoglycan recognition protein-like"/>
    <property type="match status" value="1"/>
</dbReference>
<evidence type="ECO:0000313" key="7">
    <source>
        <dbReference type="Proteomes" id="UP001204144"/>
    </source>
</evidence>
<evidence type="ECO:0000259" key="5">
    <source>
        <dbReference type="PROSITE" id="PS51781"/>
    </source>
</evidence>